<evidence type="ECO:0000313" key="3">
    <source>
        <dbReference type="Proteomes" id="UP000198906"/>
    </source>
</evidence>
<keyword evidence="3" id="KW-1185">Reference proteome</keyword>
<dbReference type="PANTHER" id="PTHR30011:SF32">
    <property type="entry name" value="CONSERVED PROTEIN"/>
    <property type="match status" value="1"/>
</dbReference>
<dbReference type="PANTHER" id="PTHR30011">
    <property type="entry name" value="ALKANESULFONATE MONOOXYGENASE-RELATED"/>
    <property type="match status" value="1"/>
</dbReference>
<organism evidence="2 3">
    <name type="scientific">Micromonospora inyonensis</name>
    <dbReference type="NCBI Taxonomy" id="47866"/>
    <lineage>
        <taxon>Bacteria</taxon>
        <taxon>Bacillati</taxon>
        <taxon>Actinomycetota</taxon>
        <taxon>Actinomycetes</taxon>
        <taxon>Micromonosporales</taxon>
        <taxon>Micromonosporaceae</taxon>
        <taxon>Micromonospora</taxon>
    </lineage>
</organism>
<dbReference type="AlphaFoldDB" id="A0A1C6SL30"/>
<dbReference type="InterPro" id="IPR036661">
    <property type="entry name" value="Luciferase-like_sf"/>
</dbReference>
<reference evidence="3" key="1">
    <citation type="submission" date="2016-06" db="EMBL/GenBank/DDBJ databases">
        <authorList>
            <person name="Varghese N."/>
        </authorList>
    </citation>
    <scope>NUCLEOTIDE SEQUENCE [LARGE SCALE GENOMIC DNA]</scope>
    <source>
        <strain evidence="3">DSM 46123</strain>
    </source>
</reference>
<dbReference type="EMBL" id="FMHU01000002">
    <property type="protein sequence ID" value="SCL30230.1"/>
    <property type="molecule type" value="Genomic_DNA"/>
</dbReference>
<evidence type="ECO:0000313" key="2">
    <source>
        <dbReference type="EMBL" id="SCL30230.1"/>
    </source>
</evidence>
<keyword evidence="2" id="KW-0560">Oxidoreductase</keyword>
<dbReference type="Proteomes" id="UP000198906">
    <property type="component" value="Unassembled WGS sequence"/>
</dbReference>
<feature type="domain" description="Luciferase-like" evidence="1">
    <location>
        <begin position="7"/>
        <end position="228"/>
    </location>
</feature>
<name>A0A1C6SL30_9ACTN</name>
<dbReference type="Pfam" id="PF00296">
    <property type="entry name" value="Bac_luciferase"/>
    <property type="match status" value="1"/>
</dbReference>
<gene>
    <name evidence="2" type="ORF">GA0074694_5634</name>
</gene>
<dbReference type="SUPFAM" id="SSF51679">
    <property type="entry name" value="Bacterial luciferase-like"/>
    <property type="match status" value="1"/>
</dbReference>
<dbReference type="Gene3D" id="3.20.20.30">
    <property type="entry name" value="Luciferase-like domain"/>
    <property type="match status" value="1"/>
</dbReference>
<dbReference type="InterPro" id="IPR011251">
    <property type="entry name" value="Luciferase-like_dom"/>
</dbReference>
<evidence type="ECO:0000259" key="1">
    <source>
        <dbReference type="Pfam" id="PF00296"/>
    </source>
</evidence>
<dbReference type="RefSeq" id="WP_245714938.1">
    <property type="nucleotide sequence ID" value="NZ_FMHU01000002.1"/>
</dbReference>
<keyword evidence="2" id="KW-0503">Monooxygenase</keyword>
<protein>
    <submittedName>
        <fullName evidence="2">Flavin-dependent oxidoreductase, luciferase family (Includes alkanesulfonate monooxygenase SsuD and methylene tetrahydromethanopterin reductase)</fullName>
    </submittedName>
</protein>
<dbReference type="InterPro" id="IPR051260">
    <property type="entry name" value="Diverse_substr_monoxygenases"/>
</dbReference>
<dbReference type="GO" id="GO:0016705">
    <property type="term" value="F:oxidoreductase activity, acting on paired donors, with incorporation or reduction of molecular oxygen"/>
    <property type="evidence" value="ECO:0007669"/>
    <property type="project" value="InterPro"/>
</dbReference>
<accession>A0A1C6SL30</accession>
<sequence>MVPEATGDQLVEWARRADELGFSTLGALDRLVYGNYDPLVALAAAAGVTERIRLATTIMIAPYRADVAVLAKQAASIDKLSGGRLVLGMSAGGRADDFEANGTAYDRRGRALDAMVKRMRAIWAGEHEGLDHPIGPTPVSGPRLAFGGHSKYGVRRAGRWGWGWVASGSSPAGLERLLEFARETWAEQGVTTEPRKLVIHYYALGDDAEAHVDRFLQDYYAYLGPQFAGKIATGALKTESEVADTIARYAAAGCDELIFIPCNPDPEQVDLLAKVRGTA</sequence>
<dbReference type="GO" id="GO:0004497">
    <property type="term" value="F:monooxygenase activity"/>
    <property type="evidence" value="ECO:0007669"/>
    <property type="project" value="UniProtKB-KW"/>
</dbReference>
<proteinExistence type="predicted"/>
<dbReference type="STRING" id="47866.GA0074694_5634"/>